<sequence>MVIKHVALDIVCGITSTLPKNEVPEIAFAGKSNVGKSSLINALMNRKALARTSASPGKTQTINFYNVNHEMYLVDLPGYGYAKVSQSVKEQWGKLIERYLHQSKQLKAVFLLIDIRHDPSENDRTMYDWIVQNGYQPIIIATKADKLKRSQVAKHVKAVKTGLNLLPGTRVIPFSAQTKQGREEIWALAEELLFGPKEDQTEGES</sequence>
<accession>A0ABX2I3J2</accession>
<dbReference type="Gene3D" id="3.40.50.300">
    <property type="entry name" value="P-loop containing nucleotide triphosphate hydrolases"/>
    <property type="match status" value="1"/>
</dbReference>
<proteinExistence type="inferred from homology"/>
<gene>
    <name evidence="10" type="primary">engB</name>
    <name evidence="12" type="ORF">G5A70_02205</name>
</gene>
<dbReference type="InterPro" id="IPR030393">
    <property type="entry name" value="G_ENGB_dom"/>
</dbReference>
<reference evidence="12 13" key="1">
    <citation type="journal article" date="2020" name="Cell Host Microbe">
        <title>Functional and Genomic Variation between Human-Derived Isolates of Lachnospiraceae Reveals Inter- and Intra-Species Diversity.</title>
        <authorList>
            <person name="Sorbara M.T."/>
            <person name="Littmann E.R."/>
            <person name="Fontana E."/>
            <person name="Moody T.U."/>
            <person name="Kohout C.E."/>
            <person name="Gjonbalaj M."/>
            <person name="Eaton V."/>
            <person name="Seok R."/>
            <person name="Leiner I.M."/>
            <person name="Pamer E.G."/>
        </authorList>
    </citation>
    <scope>NUCLEOTIDE SEQUENCE [LARGE SCALE GENOMIC DNA]</scope>
    <source>
        <strain evidence="12 13">MSK.15.26</strain>
    </source>
</reference>
<evidence type="ECO:0000256" key="6">
    <source>
        <dbReference type="ARBA" id="ARBA00022842"/>
    </source>
</evidence>
<keyword evidence="6" id="KW-0460">Magnesium</keyword>
<evidence type="ECO:0000259" key="11">
    <source>
        <dbReference type="PROSITE" id="PS51706"/>
    </source>
</evidence>
<protein>
    <recommendedName>
        <fullName evidence="10">Probable GTP-binding protein EngB</fullName>
    </recommendedName>
</protein>
<dbReference type="PANTHER" id="PTHR11649:SF13">
    <property type="entry name" value="ENGB-TYPE G DOMAIN-CONTAINING PROTEIN"/>
    <property type="match status" value="1"/>
</dbReference>
<evidence type="ECO:0000313" key="12">
    <source>
        <dbReference type="EMBL" id="NSJ85021.1"/>
    </source>
</evidence>
<evidence type="ECO:0000256" key="8">
    <source>
        <dbReference type="ARBA" id="ARBA00023210"/>
    </source>
</evidence>
<keyword evidence="8 10" id="KW-0717">Septation</keyword>
<dbReference type="InterPro" id="IPR006073">
    <property type="entry name" value="GTP-bd"/>
</dbReference>
<organism evidence="12 13">
    <name type="scientific">Blautia hansenii</name>
    <name type="common">Ruminococcus hansenii</name>
    <dbReference type="NCBI Taxonomy" id="1322"/>
    <lineage>
        <taxon>Bacteria</taxon>
        <taxon>Bacillati</taxon>
        <taxon>Bacillota</taxon>
        <taxon>Clostridia</taxon>
        <taxon>Lachnospirales</taxon>
        <taxon>Lachnospiraceae</taxon>
        <taxon>Blautia</taxon>
    </lineage>
</organism>
<keyword evidence="5 10" id="KW-0547">Nucleotide-binding</keyword>
<keyword evidence="4" id="KW-0479">Metal-binding</keyword>
<keyword evidence="13" id="KW-1185">Reference proteome</keyword>
<dbReference type="NCBIfam" id="TIGR03598">
    <property type="entry name" value="GTPase_YsxC"/>
    <property type="match status" value="1"/>
</dbReference>
<dbReference type="InterPro" id="IPR019987">
    <property type="entry name" value="GTP-bd_ribosome_bio_YsxC"/>
</dbReference>
<evidence type="ECO:0000256" key="4">
    <source>
        <dbReference type="ARBA" id="ARBA00022723"/>
    </source>
</evidence>
<comment type="function">
    <text evidence="10">Necessary for normal cell division and for the maintenance of normal septation.</text>
</comment>
<dbReference type="HAMAP" id="MF_00321">
    <property type="entry name" value="GTPase_EngB"/>
    <property type="match status" value="1"/>
</dbReference>
<dbReference type="PROSITE" id="PS51706">
    <property type="entry name" value="G_ENGB"/>
    <property type="match status" value="1"/>
</dbReference>
<feature type="domain" description="EngB-type G" evidence="11">
    <location>
        <begin position="22"/>
        <end position="195"/>
    </location>
</feature>
<dbReference type="Proteomes" id="UP000822142">
    <property type="component" value="Unassembled WGS sequence"/>
</dbReference>
<name>A0ABX2I3J2_BLAHA</name>
<dbReference type="SUPFAM" id="SSF52540">
    <property type="entry name" value="P-loop containing nucleoside triphosphate hydrolases"/>
    <property type="match status" value="1"/>
</dbReference>
<keyword evidence="3 10" id="KW-0132">Cell division</keyword>
<dbReference type="Pfam" id="PF01926">
    <property type="entry name" value="MMR_HSR1"/>
    <property type="match status" value="1"/>
</dbReference>
<evidence type="ECO:0000256" key="3">
    <source>
        <dbReference type="ARBA" id="ARBA00022618"/>
    </source>
</evidence>
<keyword evidence="9 10" id="KW-0131">Cell cycle</keyword>
<comment type="caution">
    <text evidence="12">The sequence shown here is derived from an EMBL/GenBank/DDBJ whole genome shotgun (WGS) entry which is preliminary data.</text>
</comment>
<comment type="cofactor">
    <cofactor evidence="1">
        <name>Mg(2+)</name>
        <dbReference type="ChEBI" id="CHEBI:18420"/>
    </cofactor>
</comment>
<keyword evidence="7 10" id="KW-0342">GTP-binding</keyword>
<evidence type="ECO:0000256" key="2">
    <source>
        <dbReference type="ARBA" id="ARBA00009638"/>
    </source>
</evidence>
<evidence type="ECO:0000256" key="1">
    <source>
        <dbReference type="ARBA" id="ARBA00001946"/>
    </source>
</evidence>
<evidence type="ECO:0000256" key="10">
    <source>
        <dbReference type="HAMAP-Rule" id="MF_00321"/>
    </source>
</evidence>
<dbReference type="RefSeq" id="WP_173747588.1">
    <property type="nucleotide sequence ID" value="NZ_JAAITA010000002.1"/>
</dbReference>
<dbReference type="InterPro" id="IPR027417">
    <property type="entry name" value="P-loop_NTPase"/>
</dbReference>
<dbReference type="EMBL" id="JAAITA010000002">
    <property type="protein sequence ID" value="NSJ85021.1"/>
    <property type="molecule type" value="Genomic_DNA"/>
</dbReference>
<evidence type="ECO:0000256" key="9">
    <source>
        <dbReference type="ARBA" id="ARBA00023306"/>
    </source>
</evidence>
<evidence type="ECO:0000256" key="7">
    <source>
        <dbReference type="ARBA" id="ARBA00023134"/>
    </source>
</evidence>
<dbReference type="PANTHER" id="PTHR11649">
    <property type="entry name" value="MSS1/TRME-RELATED GTP-BINDING PROTEIN"/>
    <property type="match status" value="1"/>
</dbReference>
<comment type="similarity">
    <text evidence="2 10">Belongs to the TRAFAC class TrmE-Era-EngA-EngB-Septin-like GTPase superfamily. EngB GTPase family.</text>
</comment>
<dbReference type="CDD" id="cd01876">
    <property type="entry name" value="YihA_EngB"/>
    <property type="match status" value="1"/>
</dbReference>
<evidence type="ECO:0000256" key="5">
    <source>
        <dbReference type="ARBA" id="ARBA00022741"/>
    </source>
</evidence>
<evidence type="ECO:0000313" key="13">
    <source>
        <dbReference type="Proteomes" id="UP000822142"/>
    </source>
</evidence>